<evidence type="ECO:0000256" key="1">
    <source>
        <dbReference type="SAM" id="MobiDB-lite"/>
    </source>
</evidence>
<dbReference type="AlphaFoldDB" id="A0AAW2JT39"/>
<sequence length="91" mass="10035">MVPTDDGDERPCKDNVKYEWVPPKCVNCMCLEHSSTTCSAKRVAAKAPVEVYVKRTMPNSEPVPSSTVTMTEPSTVSADETILESRLEKMA</sequence>
<protein>
    <submittedName>
        <fullName evidence="2">Uncharacterized protein</fullName>
    </submittedName>
</protein>
<feature type="compositionally biased region" description="Polar residues" evidence="1">
    <location>
        <begin position="57"/>
        <end position="78"/>
    </location>
</feature>
<proteinExistence type="predicted"/>
<evidence type="ECO:0000313" key="2">
    <source>
        <dbReference type="EMBL" id="KAL0297815.1"/>
    </source>
</evidence>
<accession>A0AAW2JT39</accession>
<reference evidence="2" key="1">
    <citation type="submission" date="2020-06" db="EMBL/GenBank/DDBJ databases">
        <authorList>
            <person name="Li T."/>
            <person name="Hu X."/>
            <person name="Zhang T."/>
            <person name="Song X."/>
            <person name="Zhang H."/>
            <person name="Dai N."/>
            <person name="Sheng W."/>
            <person name="Hou X."/>
            <person name="Wei L."/>
        </authorList>
    </citation>
    <scope>NUCLEOTIDE SEQUENCE</scope>
    <source>
        <strain evidence="2">G02</strain>
        <tissue evidence="2">Leaf</tissue>
    </source>
</reference>
<reference evidence="2" key="2">
    <citation type="journal article" date="2024" name="Plant">
        <title>Genomic evolution and insights into agronomic trait innovations of Sesamum species.</title>
        <authorList>
            <person name="Miao H."/>
            <person name="Wang L."/>
            <person name="Qu L."/>
            <person name="Liu H."/>
            <person name="Sun Y."/>
            <person name="Le M."/>
            <person name="Wang Q."/>
            <person name="Wei S."/>
            <person name="Zheng Y."/>
            <person name="Lin W."/>
            <person name="Duan Y."/>
            <person name="Cao H."/>
            <person name="Xiong S."/>
            <person name="Wang X."/>
            <person name="Wei L."/>
            <person name="Li C."/>
            <person name="Ma Q."/>
            <person name="Ju M."/>
            <person name="Zhao R."/>
            <person name="Li G."/>
            <person name="Mu C."/>
            <person name="Tian Q."/>
            <person name="Mei H."/>
            <person name="Zhang T."/>
            <person name="Gao T."/>
            <person name="Zhang H."/>
        </authorList>
    </citation>
    <scope>NUCLEOTIDE SEQUENCE</scope>
    <source>
        <strain evidence="2">G02</strain>
    </source>
</reference>
<dbReference type="EMBL" id="JACGWJ010000032">
    <property type="protein sequence ID" value="KAL0297815.1"/>
    <property type="molecule type" value="Genomic_DNA"/>
</dbReference>
<comment type="caution">
    <text evidence="2">The sequence shown here is derived from an EMBL/GenBank/DDBJ whole genome shotgun (WGS) entry which is preliminary data.</text>
</comment>
<name>A0AAW2JT39_SESRA</name>
<feature type="region of interest" description="Disordered" evidence="1">
    <location>
        <begin position="57"/>
        <end position="79"/>
    </location>
</feature>
<organism evidence="2">
    <name type="scientific">Sesamum radiatum</name>
    <name type="common">Black benniseed</name>
    <dbReference type="NCBI Taxonomy" id="300843"/>
    <lineage>
        <taxon>Eukaryota</taxon>
        <taxon>Viridiplantae</taxon>
        <taxon>Streptophyta</taxon>
        <taxon>Embryophyta</taxon>
        <taxon>Tracheophyta</taxon>
        <taxon>Spermatophyta</taxon>
        <taxon>Magnoliopsida</taxon>
        <taxon>eudicotyledons</taxon>
        <taxon>Gunneridae</taxon>
        <taxon>Pentapetalae</taxon>
        <taxon>asterids</taxon>
        <taxon>lamiids</taxon>
        <taxon>Lamiales</taxon>
        <taxon>Pedaliaceae</taxon>
        <taxon>Sesamum</taxon>
    </lineage>
</organism>
<gene>
    <name evidence="2" type="ORF">Sradi_6833600</name>
</gene>